<keyword evidence="3" id="KW-1185">Reference proteome</keyword>
<protein>
    <recommendedName>
        <fullName evidence="1">DUF6036 domain-containing protein</fullName>
    </recommendedName>
</protein>
<dbReference type="EMBL" id="OX365700">
    <property type="protein sequence ID" value="CAI4034118.1"/>
    <property type="molecule type" value="Genomic_DNA"/>
</dbReference>
<accession>A0AA86N3E5</accession>
<evidence type="ECO:0000313" key="3">
    <source>
        <dbReference type="Proteomes" id="UP001179121"/>
    </source>
</evidence>
<reference evidence="2" key="1">
    <citation type="submission" date="2022-10" db="EMBL/GenBank/DDBJ databases">
        <authorList>
            <person name="Koch H."/>
        </authorList>
    </citation>
    <scope>NUCLEOTIDE SEQUENCE</scope>
    <source>
        <strain evidence="2">DNF</strain>
    </source>
</reference>
<proteinExistence type="predicted"/>
<evidence type="ECO:0000313" key="2">
    <source>
        <dbReference type="EMBL" id="CAI4034118.1"/>
    </source>
</evidence>
<sequence>MSVFEPIFQILNAAGARYVVVGGLATLLHGYARLTADVDLAVDLAPEEVRKTIRALGEKGFRPQVPVSAERFADPAVREEWFAEKHMRAFSLVDPTNPMRVVDLLLKPEVPFDELLARSQEALVGTTKVRIASLDDLILLKRHAGRPQDLTDLEQLEAIRRQKGNR</sequence>
<gene>
    <name evidence="2" type="ORF">DNFV4_04562</name>
</gene>
<dbReference type="AlphaFoldDB" id="A0AA86N3E5"/>
<dbReference type="SUPFAM" id="SSF81301">
    <property type="entry name" value="Nucleotidyltransferase"/>
    <property type="match status" value="1"/>
</dbReference>
<dbReference type="Proteomes" id="UP001179121">
    <property type="component" value="Chromosome"/>
</dbReference>
<dbReference type="Pfam" id="PF19502">
    <property type="entry name" value="DUF6036"/>
    <property type="match status" value="1"/>
</dbReference>
<dbReference type="InterPro" id="IPR043519">
    <property type="entry name" value="NT_sf"/>
</dbReference>
<name>A0AA86N3E5_9BACT</name>
<organism evidence="2 3">
    <name type="scientific">Nitrospira tepida</name>
    <dbReference type="NCBI Taxonomy" id="2973512"/>
    <lineage>
        <taxon>Bacteria</taxon>
        <taxon>Pseudomonadati</taxon>
        <taxon>Nitrospirota</taxon>
        <taxon>Nitrospiria</taxon>
        <taxon>Nitrospirales</taxon>
        <taxon>Nitrospiraceae</taxon>
        <taxon>Nitrospira</taxon>
    </lineage>
</organism>
<evidence type="ECO:0000259" key="1">
    <source>
        <dbReference type="Pfam" id="PF19502"/>
    </source>
</evidence>
<dbReference type="InterPro" id="IPR045792">
    <property type="entry name" value="DUF6036"/>
</dbReference>
<dbReference type="Gene3D" id="3.30.460.40">
    <property type="match status" value="1"/>
</dbReference>
<dbReference type="KEGG" id="nti:DNFV4_04562"/>
<dbReference type="RefSeq" id="WP_289271530.1">
    <property type="nucleotide sequence ID" value="NZ_OX365700.1"/>
</dbReference>
<feature type="domain" description="DUF6036" evidence="1">
    <location>
        <begin position="4"/>
        <end position="156"/>
    </location>
</feature>